<dbReference type="EMBL" id="JARJCW010000027">
    <property type="protein sequence ID" value="KAJ7210727.1"/>
    <property type="molecule type" value="Genomic_DNA"/>
</dbReference>
<sequence>MGDPLTGVAPKNFVQIFFREERLPIAEGWRRPNVTITVATLGPISDIMFSLSNWTATQQCEDLVLGPNLII</sequence>
<proteinExistence type="predicted"/>
<dbReference type="AlphaFoldDB" id="A0AAD6YDK1"/>
<dbReference type="Gene3D" id="1.10.489.10">
    <property type="entry name" value="Chloroperoxidase-like"/>
    <property type="match status" value="1"/>
</dbReference>
<keyword evidence="2" id="KW-1185">Reference proteome</keyword>
<comment type="caution">
    <text evidence="1">The sequence shown here is derived from an EMBL/GenBank/DDBJ whole genome shotgun (WGS) entry which is preliminary data.</text>
</comment>
<protein>
    <submittedName>
        <fullName evidence="1">Uncharacterized protein</fullName>
    </submittedName>
</protein>
<reference evidence="1" key="1">
    <citation type="submission" date="2023-03" db="EMBL/GenBank/DDBJ databases">
        <title>Massive genome expansion in bonnet fungi (Mycena s.s.) driven by repeated elements and novel gene families across ecological guilds.</title>
        <authorList>
            <consortium name="Lawrence Berkeley National Laboratory"/>
            <person name="Harder C.B."/>
            <person name="Miyauchi S."/>
            <person name="Viragh M."/>
            <person name="Kuo A."/>
            <person name="Thoen E."/>
            <person name="Andreopoulos B."/>
            <person name="Lu D."/>
            <person name="Skrede I."/>
            <person name="Drula E."/>
            <person name="Henrissat B."/>
            <person name="Morin E."/>
            <person name="Kohler A."/>
            <person name="Barry K."/>
            <person name="LaButti K."/>
            <person name="Morin E."/>
            <person name="Salamov A."/>
            <person name="Lipzen A."/>
            <person name="Mereny Z."/>
            <person name="Hegedus B."/>
            <person name="Baldrian P."/>
            <person name="Stursova M."/>
            <person name="Weitz H."/>
            <person name="Taylor A."/>
            <person name="Grigoriev I.V."/>
            <person name="Nagy L.G."/>
            <person name="Martin F."/>
            <person name="Kauserud H."/>
        </authorList>
    </citation>
    <scope>NUCLEOTIDE SEQUENCE</scope>
    <source>
        <strain evidence="1">9144</strain>
    </source>
</reference>
<dbReference type="GO" id="GO:0004601">
    <property type="term" value="F:peroxidase activity"/>
    <property type="evidence" value="ECO:0007669"/>
    <property type="project" value="InterPro"/>
</dbReference>
<evidence type="ECO:0000313" key="2">
    <source>
        <dbReference type="Proteomes" id="UP001219525"/>
    </source>
</evidence>
<dbReference type="Proteomes" id="UP001219525">
    <property type="component" value="Unassembled WGS sequence"/>
</dbReference>
<evidence type="ECO:0000313" key="1">
    <source>
        <dbReference type="EMBL" id="KAJ7210727.1"/>
    </source>
</evidence>
<dbReference type="InterPro" id="IPR036851">
    <property type="entry name" value="Chloroperoxidase-like_sf"/>
</dbReference>
<accession>A0AAD6YDK1</accession>
<organism evidence="1 2">
    <name type="scientific">Mycena pura</name>
    <dbReference type="NCBI Taxonomy" id="153505"/>
    <lineage>
        <taxon>Eukaryota</taxon>
        <taxon>Fungi</taxon>
        <taxon>Dikarya</taxon>
        <taxon>Basidiomycota</taxon>
        <taxon>Agaricomycotina</taxon>
        <taxon>Agaricomycetes</taxon>
        <taxon>Agaricomycetidae</taxon>
        <taxon>Agaricales</taxon>
        <taxon>Marasmiineae</taxon>
        <taxon>Mycenaceae</taxon>
        <taxon>Mycena</taxon>
    </lineage>
</organism>
<name>A0AAD6YDK1_9AGAR</name>
<gene>
    <name evidence="1" type="ORF">GGX14DRAFT_450252</name>
</gene>